<dbReference type="SUPFAM" id="SSF46626">
    <property type="entry name" value="Cytochrome c"/>
    <property type="match status" value="1"/>
</dbReference>
<evidence type="ECO:0000313" key="7">
    <source>
        <dbReference type="EMBL" id="AOS43886.1"/>
    </source>
</evidence>
<dbReference type="InterPro" id="IPR009056">
    <property type="entry name" value="Cyt_c-like_dom"/>
</dbReference>
<keyword evidence="1 4" id="KW-0349">Heme</keyword>
<gene>
    <name evidence="7" type="ORF">Verru16b_00944</name>
</gene>
<evidence type="ECO:0000256" key="1">
    <source>
        <dbReference type="ARBA" id="ARBA00022617"/>
    </source>
</evidence>
<proteinExistence type="predicted"/>
<sequence>MKSTPSPRSFLLLLAAAALPLTGAETADALIERGRYLVHDVAGCVDCHSPRDEKGQFLADRHLTGAVLGFAPTVPMPWAPAAPSIAGLEGYTTEQAVTFLMTGTRPSGVPPLPPMPAYRLNQADARAVVAYLQSLAKKS</sequence>
<evidence type="ECO:0000256" key="3">
    <source>
        <dbReference type="ARBA" id="ARBA00023004"/>
    </source>
</evidence>
<feature type="chain" id="PRO_5009105071" evidence="5">
    <location>
        <begin position="24"/>
        <end position="139"/>
    </location>
</feature>
<keyword evidence="2 4" id="KW-0479">Metal-binding</keyword>
<evidence type="ECO:0000256" key="2">
    <source>
        <dbReference type="ARBA" id="ARBA00022723"/>
    </source>
</evidence>
<dbReference type="Gene3D" id="1.10.760.10">
    <property type="entry name" value="Cytochrome c-like domain"/>
    <property type="match status" value="1"/>
</dbReference>
<evidence type="ECO:0000259" key="6">
    <source>
        <dbReference type="PROSITE" id="PS51007"/>
    </source>
</evidence>
<accession>A0A1D8ASQ9</accession>
<organism evidence="7 8">
    <name type="scientific">Lacunisphaera limnophila</name>
    <dbReference type="NCBI Taxonomy" id="1838286"/>
    <lineage>
        <taxon>Bacteria</taxon>
        <taxon>Pseudomonadati</taxon>
        <taxon>Verrucomicrobiota</taxon>
        <taxon>Opitutia</taxon>
        <taxon>Opitutales</taxon>
        <taxon>Opitutaceae</taxon>
        <taxon>Lacunisphaera</taxon>
    </lineage>
</organism>
<dbReference type="InterPro" id="IPR036909">
    <property type="entry name" value="Cyt_c-like_dom_sf"/>
</dbReference>
<dbReference type="Pfam" id="PF00034">
    <property type="entry name" value="Cytochrom_C"/>
    <property type="match status" value="1"/>
</dbReference>
<evidence type="ECO:0000256" key="4">
    <source>
        <dbReference type="PROSITE-ProRule" id="PRU00433"/>
    </source>
</evidence>
<dbReference type="EMBL" id="CP016094">
    <property type="protein sequence ID" value="AOS43886.1"/>
    <property type="molecule type" value="Genomic_DNA"/>
</dbReference>
<feature type="domain" description="Cytochrome c" evidence="6">
    <location>
        <begin position="29"/>
        <end position="136"/>
    </location>
</feature>
<dbReference type="GO" id="GO:0020037">
    <property type="term" value="F:heme binding"/>
    <property type="evidence" value="ECO:0007669"/>
    <property type="project" value="InterPro"/>
</dbReference>
<keyword evidence="3 4" id="KW-0408">Iron</keyword>
<dbReference type="AlphaFoldDB" id="A0A1D8ASQ9"/>
<protein>
    <submittedName>
        <fullName evidence="7">Cytochrome c</fullName>
    </submittedName>
</protein>
<dbReference type="Proteomes" id="UP000095228">
    <property type="component" value="Chromosome"/>
</dbReference>
<keyword evidence="8" id="KW-1185">Reference proteome</keyword>
<name>A0A1D8ASQ9_9BACT</name>
<reference evidence="7 8" key="1">
    <citation type="submission" date="2016-06" db="EMBL/GenBank/DDBJ databases">
        <title>Three novel species with peptidoglycan cell walls form the new genus Lacunisphaera gen. nov. in the family Opitutaceae of the verrucomicrobial subdivision 4.</title>
        <authorList>
            <person name="Rast P."/>
            <person name="Gloeckner I."/>
            <person name="Jogler M."/>
            <person name="Boedeker C."/>
            <person name="Jeske O."/>
            <person name="Wiegand S."/>
            <person name="Reinhardt R."/>
            <person name="Schumann P."/>
            <person name="Rohde M."/>
            <person name="Spring S."/>
            <person name="Gloeckner F.O."/>
            <person name="Jogler C."/>
        </authorList>
    </citation>
    <scope>NUCLEOTIDE SEQUENCE [LARGE SCALE GENOMIC DNA]</scope>
    <source>
        <strain evidence="7 8">IG16b</strain>
    </source>
</reference>
<dbReference type="STRING" id="1838286.Verru16b_00944"/>
<dbReference type="KEGG" id="obg:Verru16b_00944"/>
<evidence type="ECO:0000313" key="8">
    <source>
        <dbReference type="Proteomes" id="UP000095228"/>
    </source>
</evidence>
<dbReference type="OrthoDB" id="9811281at2"/>
<feature type="signal peptide" evidence="5">
    <location>
        <begin position="1"/>
        <end position="23"/>
    </location>
</feature>
<dbReference type="PROSITE" id="PS51007">
    <property type="entry name" value="CYTC"/>
    <property type="match status" value="1"/>
</dbReference>
<dbReference type="RefSeq" id="WP_069961201.1">
    <property type="nucleotide sequence ID" value="NZ_CP016094.1"/>
</dbReference>
<dbReference type="GO" id="GO:0046872">
    <property type="term" value="F:metal ion binding"/>
    <property type="evidence" value="ECO:0007669"/>
    <property type="project" value="UniProtKB-KW"/>
</dbReference>
<dbReference type="GO" id="GO:0009055">
    <property type="term" value="F:electron transfer activity"/>
    <property type="evidence" value="ECO:0007669"/>
    <property type="project" value="InterPro"/>
</dbReference>
<evidence type="ECO:0000256" key="5">
    <source>
        <dbReference type="SAM" id="SignalP"/>
    </source>
</evidence>
<keyword evidence="5" id="KW-0732">Signal</keyword>